<dbReference type="Pfam" id="PF07859">
    <property type="entry name" value="Abhydrolase_3"/>
    <property type="match status" value="1"/>
</dbReference>
<feature type="domain" description="Alpha/beta hydrolase fold-3" evidence="3">
    <location>
        <begin position="81"/>
        <end position="291"/>
    </location>
</feature>
<comment type="similarity">
    <text evidence="1">Belongs to the 'GDXG' lipolytic enzyme family.</text>
</comment>
<dbReference type="GO" id="GO:0016787">
    <property type="term" value="F:hydrolase activity"/>
    <property type="evidence" value="ECO:0007669"/>
    <property type="project" value="UniProtKB-KW"/>
</dbReference>
<dbReference type="AlphaFoldDB" id="A0A2W5PJ54"/>
<protein>
    <submittedName>
        <fullName evidence="4">Acetyl hydrolase</fullName>
    </submittedName>
</protein>
<proteinExistence type="inferred from homology"/>
<evidence type="ECO:0000259" key="3">
    <source>
        <dbReference type="Pfam" id="PF07859"/>
    </source>
</evidence>
<name>A0A2W5PJ54_VARPD</name>
<evidence type="ECO:0000313" key="4">
    <source>
        <dbReference type="EMBL" id="PZQ65921.1"/>
    </source>
</evidence>
<dbReference type="Gene3D" id="3.40.50.1820">
    <property type="entry name" value="alpha/beta hydrolase"/>
    <property type="match status" value="1"/>
</dbReference>
<dbReference type="InterPro" id="IPR050300">
    <property type="entry name" value="GDXG_lipolytic_enzyme"/>
</dbReference>
<gene>
    <name evidence="4" type="ORF">DI563_25105</name>
</gene>
<keyword evidence="2 4" id="KW-0378">Hydrolase</keyword>
<dbReference type="PANTHER" id="PTHR48081">
    <property type="entry name" value="AB HYDROLASE SUPERFAMILY PROTEIN C4A8.06C"/>
    <property type="match status" value="1"/>
</dbReference>
<reference evidence="4 5" key="1">
    <citation type="submission" date="2017-08" db="EMBL/GenBank/DDBJ databases">
        <title>Infants hospitalized years apart are colonized by the same room-sourced microbial strains.</title>
        <authorList>
            <person name="Brooks B."/>
            <person name="Olm M.R."/>
            <person name="Firek B.A."/>
            <person name="Baker R."/>
            <person name="Thomas B.C."/>
            <person name="Morowitz M.J."/>
            <person name="Banfield J.F."/>
        </authorList>
    </citation>
    <scope>NUCLEOTIDE SEQUENCE [LARGE SCALE GENOMIC DNA]</scope>
    <source>
        <strain evidence="4">S2_005_003_R2_41</strain>
    </source>
</reference>
<evidence type="ECO:0000313" key="5">
    <source>
        <dbReference type="Proteomes" id="UP000249135"/>
    </source>
</evidence>
<dbReference type="SUPFAM" id="SSF53474">
    <property type="entry name" value="alpha/beta-Hydrolases"/>
    <property type="match status" value="1"/>
</dbReference>
<dbReference type="InterPro" id="IPR013094">
    <property type="entry name" value="AB_hydrolase_3"/>
</dbReference>
<sequence>MLHPQARALIDLIESRGLPPTHTLPPVEARAFYRERRSFTQPDAPEVAEVRDLRAPGPLGDIPLRAYRPLGATPDAVLPVLVYYHGGGWVIGDLDTHDVLCRELCNASGCAVVAVDYRMGPEVRFPGAVNDVMAATRWVASQATQLRIDPTRLAVGGDSAGGNLAAVVSIAARDDADGQGPLPIAFQLLIYPGTDMRRGHASHSTNGQGYVLTADTISYFHDHYIDDAKHDLDWRASPLLAASHAGLPPALVITAGYDPLRDEGLDYARALSAAGTRVSYVCFERQIHGFITMGRVLDEAYTAVALCAAELRRALSAPTRG</sequence>
<accession>A0A2W5PJ54</accession>
<comment type="caution">
    <text evidence="4">The sequence shown here is derived from an EMBL/GenBank/DDBJ whole genome shotgun (WGS) entry which is preliminary data.</text>
</comment>
<dbReference type="Proteomes" id="UP000249135">
    <property type="component" value="Unassembled WGS sequence"/>
</dbReference>
<dbReference type="InterPro" id="IPR029058">
    <property type="entry name" value="AB_hydrolase_fold"/>
</dbReference>
<dbReference type="PANTHER" id="PTHR48081:SF8">
    <property type="entry name" value="ALPHA_BETA HYDROLASE FOLD-3 DOMAIN-CONTAINING PROTEIN-RELATED"/>
    <property type="match status" value="1"/>
</dbReference>
<dbReference type="EMBL" id="QFPP01000477">
    <property type="protein sequence ID" value="PZQ65921.1"/>
    <property type="molecule type" value="Genomic_DNA"/>
</dbReference>
<evidence type="ECO:0000256" key="1">
    <source>
        <dbReference type="ARBA" id="ARBA00010515"/>
    </source>
</evidence>
<organism evidence="4 5">
    <name type="scientific">Variovorax paradoxus</name>
    <dbReference type="NCBI Taxonomy" id="34073"/>
    <lineage>
        <taxon>Bacteria</taxon>
        <taxon>Pseudomonadati</taxon>
        <taxon>Pseudomonadota</taxon>
        <taxon>Betaproteobacteria</taxon>
        <taxon>Burkholderiales</taxon>
        <taxon>Comamonadaceae</taxon>
        <taxon>Variovorax</taxon>
    </lineage>
</organism>
<evidence type="ECO:0000256" key="2">
    <source>
        <dbReference type="ARBA" id="ARBA00022801"/>
    </source>
</evidence>
<dbReference type="FunFam" id="3.40.50.1820:FF:000089">
    <property type="entry name" value="Alpha/beta hydrolase"/>
    <property type="match status" value="1"/>
</dbReference>